<organism evidence="2 3">
    <name type="scientific">Corynebacterium hadale</name>
    <dbReference type="NCBI Taxonomy" id="2026255"/>
    <lineage>
        <taxon>Bacteria</taxon>
        <taxon>Bacillati</taxon>
        <taxon>Actinomycetota</taxon>
        <taxon>Actinomycetes</taxon>
        <taxon>Mycobacteriales</taxon>
        <taxon>Corynebacteriaceae</taxon>
        <taxon>Corynebacterium</taxon>
    </lineage>
</organism>
<evidence type="ECO:0000313" key="3">
    <source>
        <dbReference type="Proteomes" id="UP000215771"/>
    </source>
</evidence>
<dbReference type="RefSeq" id="WP_095275707.1">
    <property type="nucleotide sequence ID" value="NZ_CP047655.1"/>
</dbReference>
<dbReference type="AlphaFoldDB" id="A0A269PEW6"/>
<dbReference type="Proteomes" id="UP000215771">
    <property type="component" value="Unassembled WGS sequence"/>
</dbReference>
<protein>
    <submittedName>
        <fullName evidence="2">Uncharacterized protein</fullName>
    </submittedName>
</protein>
<reference evidence="2 3" key="1">
    <citation type="submission" date="2017-08" db="EMBL/GenBank/DDBJ databases">
        <authorList>
            <person name="de Groot N.N."/>
        </authorList>
    </citation>
    <scope>NUCLEOTIDE SEQUENCE [LARGE SCALE GENOMIC DNA]</scope>
    <source>
        <strain evidence="2 3">NBT06-6</strain>
    </source>
</reference>
<keyword evidence="1" id="KW-1133">Transmembrane helix</keyword>
<sequence>MQLPAQLQRALKGLPLDPQSAGAIAVAAVTAVALIVGAVLGTMSPAAPTATPQGEKSVIQAVTADGASAGVCAIVGLRQEKVHYTDEDSLYYWELQPGEERITASCPSAAAMSSGKRRLEGEATVENFDAPQVVKIVVQ</sequence>
<proteinExistence type="predicted"/>
<keyword evidence="1" id="KW-0472">Membrane</keyword>
<evidence type="ECO:0000256" key="1">
    <source>
        <dbReference type="SAM" id="Phobius"/>
    </source>
</evidence>
<accession>A0A269PEW6</accession>
<comment type="caution">
    <text evidence="2">The sequence shown here is derived from an EMBL/GenBank/DDBJ whole genome shotgun (WGS) entry which is preliminary data.</text>
</comment>
<gene>
    <name evidence="2" type="ORF">CIG21_03400</name>
</gene>
<dbReference type="EMBL" id="NQMQ01000007">
    <property type="protein sequence ID" value="PAJ70735.1"/>
    <property type="molecule type" value="Genomic_DNA"/>
</dbReference>
<keyword evidence="1" id="KW-0812">Transmembrane</keyword>
<feature type="transmembrane region" description="Helical" evidence="1">
    <location>
        <begin position="20"/>
        <end position="40"/>
    </location>
</feature>
<name>A0A269PEW6_9CORY</name>
<evidence type="ECO:0000313" key="2">
    <source>
        <dbReference type="EMBL" id="PAJ70735.1"/>
    </source>
</evidence>